<feature type="domain" description="Haemolysin-type calcium binding-related" evidence="10">
    <location>
        <begin position="2267"/>
        <end position="2303"/>
    </location>
</feature>
<evidence type="ECO:0000259" key="10">
    <source>
        <dbReference type="Pfam" id="PF06594"/>
    </source>
</evidence>
<feature type="compositionally biased region" description="Polar residues" evidence="9">
    <location>
        <begin position="1459"/>
        <end position="1480"/>
    </location>
</feature>
<evidence type="ECO:0000256" key="8">
    <source>
        <dbReference type="ARBA" id="ARBA00023136"/>
    </source>
</evidence>
<feature type="region of interest" description="Disordered" evidence="9">
    <location>
        <begin position="1798"/>
        <end position="1824"/>
    </location>
</feature>
<dbReference type="STRING" id="137658.SAMN05216186_114116"/>
<keyword evidence="3" id="KW-0964">Secreted</keyword>
<dbReference type="PROSITE" id="PS00330">
    <property type="entry name" value="HEMOLYSIN_CALCIUM"/>
    <property type="match status" value="17"/>
</dbReference>
<dbReference type="GO" id="GO:0005509">
    <property type="term" value="F:calcium ion binding"/>
    <property type="evidence" value="ECO:0007669"/>
    <property type="project" value="InterPro"/>
</dbReference>
<dbReference type="EMBL" id="FNFD01000014">
    <property type="protein sequence ID" value="SDL08280.1"/>
    <property type="molecule type" value="Genomic_DNA"/>
</dbReference>
<keyword evidence="4" id="KW-0800">Toxin</keyword>
<dbReference type="InterPro" id="IPR010566">
    <property type="entry name" value="Haemolys_ca-bd"/>
</dbReference>
<dbReference type="GO" id="GO:0016020">
    <property type="term" value="C:membrane"/>
    <property type="evidence" value="ECO:0007669"/>
    <property type="project" value="UniProtKB-SubCell"/>
</dbReference>
<feature type="compositionally biased region" description="Basic and acidic residues" evidence="9">
    <location>
        <begin position="500"/>
        <end position="510"/>
    </location>
</feature>
<dbReference type="GO" id="GO:0090729">
    <property type="term" value="F:toxin activity"/>
    <property type="evidence" value="ECO:0007669"/>
    <property type="project" value="UniProtKB-KW"/>
</dbReference>
<gene>
    <name evidence="11" type="ORF">SAMN05216186_114116</name>
</gene>
<dbReference type="Pfam" id="PF06594">
    <property type="entry name" value="HCBP_related"/>
    <property type="match status" value="2"/>
</dbReference>
<dbReference type="PRINTS" id="PR00313">
    <property type="entry name" value="CABNDNGRPT"/>
</dbReference>
<dbReference type="PRINTS" id="PR01488">
    <property type="entry name" value="RTXTOXINA"/>
</dbReference>
<feature type="compositionally biased region" description="Low complexity" evidence="9">
    <location>
        <begin position="926"/>
        <end position="944"/>
    </location>
</feature>
<evidence type="ECO:0000313" key="12">
    <source>
        <dbReference type="Proteomes" id="UP000198706"/>
    </source>
</evidence>
<feature type="compositionally biased region" description="Basic and acidic residues" evidence="9">
    <location>
        <begin position="526"/>
        <end position="547"/>
    </location>
</feature>
<accession>A0A1G9H5S8</accession>
<dbReference type="Pfam" id="PF00353">
    <property type="entry name" value="HemolysinCabind"/>
    <property type="match status" value="19"/>
</dbReference>
<evidence type="ECO:0000256" key="1">
    <source>
        <dbReference type="ARBA" id="ARBA00004370"/>
    </source>
</evidence>
<feature type="compositionally biased region" description="Low complexity" evidence="9">
    <location>
        <begin position="1249"/>
        <end position="1261"/>
    </location>
</feature>
<dbReference type="Proteomes" id="UP000198706">
    <property type="component" value="Unassembled WGS sequence"/>
</dbReference>
<feature type="region of interest" description="Disordered" evidence="9">
    <location>
        <begin position="1450"/>
        <end position="1488"/>
    </location>
</feature>
<comment type="subcellular location">
    <subcellularLocation>
        <location evidence="1">Membrane</location>
    </subcellularLocation>
    <subcellularLocation>
        <location evidence="2">Secreted</location>
    </subcellularLocation>
</comment>
<feature type="region of interest" description="Disordered" evidence="9">
    <location>
        <begin position="2084"/>
        <end position="2106"/>
    </location>
</feature>
<feature type="domain" description="Haemolysin-type calcium binding-related" evidence="10">
    <location>
        <begin position="1990"/>
        <end position="2028"/>
    </location>
</feature>
<keyword evidence="7" id="KW-0843">Virulence</keyword>
<dbReference type="InterPro" id="IPR001343">
    <property type="entry name" value="Hemolysn_Ca-bd"/>
</dbReference>
<dbReference type="InterPro" id="IPR018511">
    <property type="entry name" value="Hemolysin-typ_Ca-bd_CS"/>
</dbReference>
<dbReference type="PANTHER" id="PTHR38340">
    <property type="entry name" value="S-LAYER PROTEIN"/>
    <property type="match status" value="1"/>
</dbReference>
<feature type="region of interest" description="Disordered" evidence="9">
    <location>
        <begin position="500"/>
        <end position="548"/>
    </location>
</feature>
<keyword evidence="8" id="KW-0472">Membrane</keyword>
<proteinExistence type="predicted"/>
<feature type="region of interest" description="Disordered" evidence="9">
    <location>
        <begin position="1228"/>
        <end position="1278"/>
    </location>
</feature>
<evidence type="ECO:0000256" key="2">
    <source>
        <dbReference type="ARBA" id="ARBA00004613"/>
    </source>
</evidence>
<sequence>MLFARFFPENTGEVVTLNAPGFFTNSSLLTTLGFPPPENNKITRLEADGDGISELGAPGFWPGTKIAIAQENEPGAVAAISTNHSSVNGNDALALMRVIALLDSRLDRDIATLSDLIRAASTEPGSSYEELLDGFRTLVLGKGLAATRRTTGTDPVEREPYYKHLQELETAISDGQLLNAVTIESLTNLTAEDLIGQAHSSLAYRYALVEANPFVVLGRESLYERHNQQGELELYDPVTGTGKLTAEWLTARADLLSRQIQAALVDRALAQDSLIRFGTDDSEELTVGYSNEGRGGSLFGGDGDDLLSGLSGRDYLEGGDGQDHLQGRAGADTLRGMAGEDVLTGGEGNDYLEGGLGADSYGFVKGDGFDRIVDVHGLNQIVIDGLPLTAVRQLAPGSNTYLSEDERIRLVLTDADKGTRNLLIEYGQNDRILIEDYRAEAFGLKLEDYQEPEAAAEPELNPLLGDLKPVDFDESAEGEQVDYDQWGNVRVTDTRDADREDRLFDTDGNDHLQGLGGNDSLRGTHGGHDRLDGGAGDDVLHDDKGDDTLIGGTGSDRLLAGEGNDRLFAGQSQSLSEALQAEPEKGLATRGDWLDGGRDDDLLIGSDGVDMLLGAEGKDTLYGGEGDDHLHGDGVTGWVNRDWSAVLGVKQQGGTTIYTTEETGADLGSNATEGDDDVLIGGGGNDHLRGNGGNDLLDGGQDNDVVFGDAGNDTLRGGAGNDFLSGDNLDTEGPDSSLIAALHGRDVLDGGEGDDDLAGNSGDDVLFGGAGDDELKGDDSSLKGRFGNAYQFHGNDYLSGGTGNDSLWGGGGNDTLLGGEDNDWLGGDYADLPTEYQGADLLDGGSGNDTLVGAGGDDTLIGGEGSDQLSGDAEDIDPAAHGDDLLQGGNGNDSLWGQGGADTLLGGDGNDFLRGDSSDLPDWAQGSDSLEGGLGSDTLLGDGGNDTLRGGDGIDYLSGDAGDNLLDGGAGDDVLQADIGNDHYLFNRGYGFDSIRDKGGRNVVEFGAGIGLDTLSVSVGRLNGDERMVLSANGDTVLLHDYQKWAGSTFRFADGRVLSFAQMMKRVSSPITAAGSASADTLYGTDNGDTLRGGQGDDVLTGQGGTDVLAGGEGNDTYVFELGDGDDMLADDQGDNVVRFGEGIDRSSLSFAERYTVSGTPVLEVKHSDGSVSILKGLTGAVSRFEFADGSSLSLAEAIRGFSGLDLQADDNGDRFFGSDAADVLTGGNGSDVIDGQGGDDQIRGGAGDDSLLGGAGNDALQGGAGDDHLHGGGGDDTLVGGLGNDTLDGGAGNNLFVFRQGSQSDRLAAEAGSVNTLQFDPTLDIGKLTSQRLGDDLILAYRDSDDAMRIEGYFAGTAQWSVQVGEGPVQGLEAFRQQLAAERAALDIAHYERLFKREVLNEFGDLMVEQGYVLRDDGLYAKKSINEYRKEVVETLSIREAHFSDVQVSPEDGKVSATGDSQSSARSVVKQVSTLSPSGMRSGLAPGKPDYRSFTPEMLEHNDDGSITVYVSRFAEGSIEYNLSGGGGGLVGFVIYPEDYLSSDWLGASREMEYIWRTETTRTDYKVAYGHDEGGLTYVDPGNIFHAGAGDDLIFGRNRREWFEKVKGVMLSGGAGNDTIRGSEDDDILVGGSGTDWLYGGEGVDTYLVTEEAGAEIIADFMQPKMTSFPFAYPVTMEYPNPQDQLHDEVVLPEGVSLDRLVLNWGTQLMDGIYLDELQTTRIYWVPPEYGHRARMLYATLDISWGTDQLVRVVMPRANDPQGSGIELFRFADGSTISLEDLLSRAGMSEVPDPYLRGGVLEDDGSYDRSSGSRLPLAGGKGNDTLKGSGELHGWDGDDALFGGEGNDSLNGGRGADTLVGGDGNDRLGYTLEEYFSQGNTYEGGQGNDTIYGSQDADTYRFGKGDGQDIIVDLYHLNRDRYSSSLYMTLRYGGPEWAGMPADLRESLYRNEPVSWLQEADPHYVGRDTLAFGEGIAPGDVTARLHGADLVFELAGGEDSVRFENWVLQKAKPLKEVVFADGTVWGEDWLDQLYPYGTAGDDLLYLDERDDSLSGLRGNDTLYGYGGNDWLAGGPGDDRLYGGVGDDELHGATGNDELDGGAGNDTLVGGAGADTMEGGKGDDLYHADALDTLIEYADGGTDTVMTSESWTLGEHFEDLVLVGNKAVQGIGNDLDNRIRGNDADNYLTGGEGADLLWGRGGNDVLEGGAGDDTLVGGVGDDTYRFGRGDGRDTVVENDATPDNVDFVRFLSDINPEQLWFRQTGQDLEIQLSGTTDSLLIRDWYKGSAHHVERFDSADGRTLLDSQVQNLVDAMAAFGAPAGGLSSLPDMQRMQLETVIAANWH</sequence>
<dbReference type="InterPro" id="IPR050557">
    <property type="entry name" value="RTX_toxin/Mannuronan_C5-epim"/>
</dbReference>
<keyword evidence="5" id="KW-0677">Repeat</keyword>
<dbReference type="InterPro" id="IPR011049">
    <property type="entry name" value="Serralysin-like_metalloprot_C"/>
</dbReference>
<evidence type="ECO:0000313" key="11">
    <source>
        <dbReference type="EMBL" id="SDL08280.1"/>
    </source>
</evidence>
<feature type="region of interest" description="Disordered" evidence="9">
    <location>
        <begin position="858"/>
        <end position="944"/>
    </location>
</feature>
<dbReference type="Gene3D" id="2.150.10.10">
    <property type="entry name" value="Serralysin-like metalloprotease, C-terminal"/>
    <property type="match status" value="15"/>
</dbReference>
<evidence type="ECO:0000256" key="4">
    <source>
        <dbReference type="ARBA" id="ARBA00022656"/>
    </source>
</evidence>
<evidence type="ECO:0000256" key="7">
    <source>
        <dbReference type="ARBA" id="ARBA00023026"/>
    </source>
</evidence>
<protein>
    <submittedName>
        <fullName evidence="11">Ca2+-binding protein, RTX toxin-related</fullName>
    </submittedName>
</protein>
<feature type="region of interest" description="Disordered" evidence="9">
    <location>
        <begin position="750"/>
        <end position="772"/>
    </location>
</feature>
<dbReference type="InterPro" id="IPR003995">
    <property type="entry name" value="RTX_toxin_determinant-A"/>
</dbReference>
<evidence type="ECO:0000256" key="3">
    <source>
        <dbReference type="ARBA" id="ARBA00022525"/>
    </source>
</evidence>
<evidence type="ECO:0000256" key="5">
    <source>
        <dbReference type="ARBA" id="ARBA00022737"/>
    </source>
</evidence>
<reference evidence="11 12" key="1">
    <citation type="submission" date="2016-10" db="EMBL/GenBank/DDBJ databases">
        <authorList>
            <person name="de Groot N.N."/>
        </authorList>
    </citation>
    <scope>NUCLEOTIDE SEQUENCE [LARGE SCALE GENOMIC DNA]</scope>
    <source>
        <strain evidence="11 12">JCM 21544</strain>
    </source>
</reference>
<name>A0A1G9H5S8_9PSED</name>
<evidence type="ECO:0000256" key="6">
    <source>
        <dbReference type="ARBA" id="ARBA00022837"/>
    </source>
</evidence>
<keyword evidence="12" id="KW-1185">Reference proteome</keyword>
<dbReference type="PANTHER" id="PTHR38340:SF1">
    <property type="entry name" value="S-LAYER PROTEIN"/>
    <property type="match status" value="1"/>
</dbReference>
<evidence type="ECO:0000256" key="9">
    <source>
        <dbReference type="SAM" id="MobiDB-lite"/>
    </source>
</evidence>
<keyword evidence="6" id="KW-0106">Calcium</keyword>
<dbReference type="GO" id="GO:0005576">
    <property type="term" value="C:extracellular region"/>
    <property type="evidence" value="ECO:0007669"/>
    <property type="project" value="UniProtKB-SubCell"/>
</dbReference>
<dbReference type="SUPFAM" id="SSF51120">
    <property type="entry name" value="beta-Roll"/>
    <property type="match status" value="11"/>
</dbReference>
<organism evidence="11 12">
    <name type="scientific">Pseudomonas indica</name>
    <dbReference type="NCBI Taxonomy" id="137658"/>
    <lineage>
        <taxon>Bacteria</taxon>
        <taxon>Pseudomonadati</taxon>
        <taxon>Pseudomonadota</taxon>
        <taxon>Gammaproteobacteria</taxon>
        <taxon>Pseudomonadales</taxon>
        <taxon>Pseudomonadaceae</taxon>
        <taxon>Pseudomonas</taxon>
    </lineage>
</organism>